<gene>
    <name evidence="5" type="ORF">LJ739_04210</name>
</gene>
<dbReference type="InterPro" id="IPR006143">
    <property type="entry name" value="RND_pump_MFP"/>
</dbReference>
<dbReference type="Pfam" id="PF25989">
    <property type="entry name" value="YknX_C"/>
    <property type="match status" value="1"/>
</dbReference>
<organism evidence="5 6">
    <name type="scientific">Fluctibacter halophilus</name>
    <dbReference type="NCBI Taxonomy" id="226011"/>
    <lineage>
        <taxon>Bacteria</taxon>
        <taxon>Pseudomonadati</taxon>
        <taxon>Pseudomonadota</taxon>
        <taxon>Gammaproteobacteria</taxon>
        <taxon>Alteromonadales</taxon>
        <taxon>Alteromonadaceae</taxon>
        <taxon>Fluctibacter</taxon>
    </lineage>
</organism>
<dbReference type="SUPFAM" id="SSF111369">
    <property type="entry name" value="HlyD-like secretion proteins"/>
    <property type="match status" value="1"/>
</dbReference>
<evidence type="ECO:0000256" key="1">
    <source>
        <dbReference type="ARBA" id="ARBA00009477"/>
    </source>
</evidence>
<dbReference type="Proteomes" id="UP001520878">
    <property type="component" value="Unassembled WGS sequence"/>
</dbReference>
<dbReference type="PANTHER" id="PTHR30469">
    <property type="entry name" value="MULTIDRUG RESISTANCE PROTEIN MDTA"/>
    <property type="match status" value="1"/>
</dbReference>
<dbReference type="Gene3D" id="2.40.420.20">
    <property type="match status" value="1"/>
</dbReference>
<keyword evidence="2" id="KW-0175">Coiled coil</keyword>
<evidence type="ECO:0000256" key="2">
    <source>
        <dbReference type="SAM" id="Coils"/>
    </source>
</evidence>
<feature type="chain" id="PRO_5047058502" evidence="3">
    <location>
        <begin position="25"/>
        <end position="361"/>
    </location>
</feature>
<dbReference type="PANTHER" id="PTHR30469:SF15">
    <property type="entry name" value="HLYD FAMILY OF SECRETION PROTEINS"/>
    <property type="match status" value="1"/>
</dbReference>
<sequence length="361" mass="39616">MKAMFKSQATALALAISFSMGALAQQAPPEPPPALVEIDDVRSEMIAEQIWVPGTVVSRTDSDIASEVAGRITWMADVGEVVQAGDVMVRLDDKRLQLTLGQNDANIAKWQSRVDLLERKQGRFTTMAAQNATSKDQLDEITSELEIARQELQQARLDRELTAYHIAQSQVKAPFTAMVVDRLQTPGEYTSIGQNLLRIVDTTNIEASIRAPLSAIPFIKTDMEVLVKNNHQSLTEKVRAIVPVGNAQSRMMEVRVQLRPGDFAIGSAVRVALPHSDFHQGTTVPRDALVLRKAGAFIYQVDDDNLAQQVAVRTGIGVGERIEVFGEVNDASPVIIRGAERLRPGQKVRYLDEGEQTAAIN</sequence>
<proteinExistence type="inferred from homology"/>
<dbReference type="InterPro" id="IPR058637">
    <property type="entry name" value="YknX-like_C"/>
</dbReference>
<reference evidence="5 6" key="1">
    <citation type="submission" date="2021-10" db="EMBL/GenBank/DDBJ databases">
        <title>Draft genome of Aestuariibacter halophilus JC2043.</title>
        <authorList>
            <person name="Emsley S.A."/>
            <person name="Pfannmuller K.M."/>
            <person name="Ushijima B."/>
            <person name="Saw J.H."/>
            <person name="Videau P."/>
        </authorList>
    </citation>
    <scope>NUCLEOTIDE SEQUENCE [LARGE SCALE GENOMIC DNA]</scope>
    <source>
        <strain evidence="5 6">JC2043</strain>
    </source>
</reference>
<dbReference type="Gene3D" id="1.10.287.470">
    <property type="entry name" value="Helix hairpin bin"/>
    <property type="match status" value="1"/>
</dbReference>
<feature type="signal peptide" evidence="3">
    <location>
        <begin position="1"/>
        <end position="24"/>
    </location>
</feature>
<feature type="coiled-coil region" evidence="2">
    <location>
        <begin position="131"/>
        <end position="158"/>
    </location>
</feature>
<dbReference type="EMBL" id="JAJEWP010000001">
    <property type="protein sequence ID" value="MCC2615442.1"/>
    <property type="molecule type" value="Genomic_DNA"/>
</dbReference>
<dbReference type="RefSeq" id="WP_229157342.1">
    <property type="nucleotide sequence ID" value="NZ_JAJEWP010000001.1"/>
</dbReference>
<evidence type="ECO:0000313" key="6">
    <source>
        <dbReference type="Proteomes" id="UP001520878"/>
    </source>
</evidence>
<keyword evidence="6" id="KW-1185">Reference proteome</keyword>
<evidence type="ECO:0000256" key="3">
    <source>
        <dbReference type="SAM" id="SignalP"/>
    </source>
</evidence>
<comment type="caution">
    <text evidence="5">The sequence shown here is derived from an EMBL/GenBank/DDBJ whole genome shotgun (WGS) entry which is preliminary data.</text>
</comment>
<evidence type="ECO:0000313" key="5">
    <source>
        <dbReference type="EMBL" id="MCC2615442.1"/>
    </source>
</evidence>
<keyword evidence="3" id="KW-0732">Signal</keyword>
<accession>A0ABS8G4B8</accession>
<protein>
    <submittedName>
        <fullName evidence="5">Efflux RND transporter periplasmic adaptor subunit</fullName>
    </submittedName>
</protein>
<dbReference type="Gene3D" id="2.40.30.170">
    <property type="match status" value="1"/>
</dbReference>
<feature type="domain" description="YknX-like C-terminal permuted SH3-like" evidence="4">
    <location>
        <begin position="282"/>
        <end position="349"/>
    </location>
</feature>
<comment type="similarity">
    <text evidence="1">Belongs to the membrane fusion protein (MFP) (TC 8.A.1) family.</text>
</comment>
<evidence type="ECO:0000259" key="4">
    <source>
        <dbReference type="Pfam" id="PF25989"/>
    </source>
</evidence>
<dbReference type="Gene3D" id="2.40.50.100">
    <property type="match status" value="1"/>
</dbReference>
<dbReference type="NCBIfam" id="TIGR01730">
    <property type="entry name" value="RND_mfp"/>
    <property type="match status" value="1"/>
</dbReference>
<name>A0ABS8G4B8_9ALTE</name>